<evidence type="ECO:0000313" key="2">
    <source>
        <dbReference type="EMBL" id="ACM57696.1"/>
    </source>
</evidence>
<keyword evidence="3" id="KW-1185">Reference proteome</keyword>
<organism evidence="2 3">
    <name type="scientific">Halorubrum lacusprofundi (strain ATCC 49239 / DSM 5036 / JCM 8891 / ACAM 34)</name>
    <dbReference type="NCBI Taxonomy" id="416348"/>
    <lineage>
        <taxon>Archaea</taxon>
        <taxon>Methanobacteriati</taxon>
        <taxon>Methanobacteriota</taxon>
        <taxon>Stenosarchaea group</taxon>
        <taxon>Halobacteria</taxon>
        <taxon>Halobacteriales</taxon>
        <taxon>Haloferacaceae</taxon>
        <taxon>Halorubrum</taxon>
    </lineage>
</organism>
<reference evidence="2 3" key="1">
    <citation type="journal article" date="2016" name="Stand. Genomic Sci.">
        <title>Complete genome sequence of the Antarctic Halorubrum lacusprofundi type strain ACAM 34.</title>
        <authorList>
            <person name="Anderson I.J."/>
            <person name="DasSarma P."/>
            <person name="Lucas S."/>
            <person name="Copeland A."/>
            <person name="Lapidus A."/>
            <person name="Del Rio T.G."/>
            <person name="Tice H."/>
            <person name="Dalin E."/>
            <person name="Bruce D.C."/>
            <person name="Goodwin L."/>
            <person name="Pitluck S."/>
            <person name="Sims D."/>
            <person name="Brettin T.S."/>
            <person name="Detter J.C."/>
            <person name="Han C.S."/>
            <person name="Larimer F."/>
            <person name="Hauser L."/>
            <person name="Land M."/>
            <person name="Ivanova N."/>
            <person name="Richardson P."/>
            <person name="Cavicchioli R."/>
            <person name="DasSarma S."/>
            <person name="Woese C.R."/>
            <person name="Kyrpides N.C."/>
        </authorList>
    </citation>
    <scope>NUCLEOTIDE SEQUENCE [LARGE SCALE GENOMIC DNA]</scope>
    <source>
        <strain evidence="3">ATCC 49239 / DSM 5036 / JCM 8891 / ACAM 34</strain>
    </source>
</reference>
<dbReference type="eggNOG" id="arCOG05978">
    <property type="taxonomic scope" value="Archaea"/>
</dbReference>
<dbReference type="Proteomes" id="UP000000740">
    <property type="component" value="Chromosome 1"/>
</dbReference>
<accession>B9LR42</accession>
<dbReference type="InterPro" id="IPR013783">
    <property type="entry name" value="Ig-like_fold"/>
</dbReference>
<dbReference type="SUPFAM" id="SSF49265">
    <property type="entry name" value="Fibronectin type III"/>
    <property type="match status" value="1"/>
</dbReference>
<dbReference type="EMBL" id="CP001365">
    <property type="protein sequence ID" value="ACM57696.1"/>
    <property type="molecule type" value="Genomic_DNA"/>
</dbReference>
<dbReference type="KEGG" id="hla:Hlac_2119"/>
<dbReference type="AlphaFoldDB" id="B9LR42"/>
<feature type="domain" description="Fibronectin type-III" evidence="1">
    <location>
        <begin position="163"/>
        <end position="262"/>
    </location>
</feature>
<name>B9LR42_HALLT</name>
<evidence type="ECO:0000259" key="1">
    <source>
        <dbReference type="PROSITE" id="PS50853"/>
    </source>
</evidence>
<dbReference type="InterPro" id="IPR036116">
    <property type="entry name" value="FN3_sf"/>
</dbReference>
<dbReference type="PROSITE" id="PS50853">
    <property type="entry name" value="FN3"/>
    <property type="match status" value="1"/>
</dbReference>
<sequence length="360" mass="36463">MEKLSAEKSDKKVTSISRRSWLKTLGVGASLISLESGSVAATSGGYGIGGYGASEYGDSDTGVTVTTDGASDVGETNVTLNGSLTDLGGTSFVDVYFEYRHTNVTTWSATATQTASSAGGFSAAITGLGDGVAYEFRAVALTSDGNSVTGSPSNFTTTEHSVVVSTDGATAIGETTATLNGSVTDRGNANSADIYFEYREAGSSSWNATSTQTLTSAESFTQNLNNLKSGTDHEFRAVALASDGDTDTGGSVTFVTVTAESDPAVGTFSISEAGSPNPHAEINVDWAVFDVDGDLSLVTVSVADSTGATVKSSTTSVSGSSVSGSDSLKIKHGGGEVYEVTLRVEDNAGNVVTETGSVSS</sequence>
<evidence type="ECO:0000313" key="3">
    <source>
        <dbReference type="Proteomes" id="UP000000740"/>
    </source>
</evidence>
<proteinExistence type="predicted"/>
<dbReference type="InterPro" id="IPR003961">
    <property type="entry name" value="FN3_dom"/>
</dbReference>
<dbReference type="RefSeq" id="WP_015910819.1">
    <property type="nucleotide sequence ID" value="NC_012029.1"/>
</dbReference>
<dbReference type="GeneID" id="7400639"/>
<gene>
    <name evidence="2" type="ordered locus">Hlac_2119</name>
</gene>
<dbReference type="HOGENOM" id="CLU_768604_0_0_2"/>
<dbReference type="Gene3D" id="2.60.40.10">
    <property type="entry name" value="Immunoglobulins"/>
    <property type="match status" value="2"/>
</dbReference>
<protein>
    <recommendedName>
        <fullName evidence="1">Fibronectin type-III domain-containing protein</fullName>
    </recommendedName>
</protein>